<comment type="subcellular location">
    <subcellularLocation>
        <location evidence="1">Cell membrane</location>
        <topology evidence="1">Multi-pass membrane protein</topology>
    </subcellularLocation>
</comment>
<proteinExistence type="predicted"/>
<dbReference type="EMBL" id="JAGIYZ010000014">
    <property type="protein sequence ID" value="MBP0465206.1"/>
    <property type="molecule type" value="Genomic_DNA"/>
</dbReference>
<name>A0ABS4AWQ5_9PROT</name>
<evidence type="ECO:0000256" key="6">
    <source>
        <dbReference type="SAM" id="Phobius"/>
    </source>
</evidence>
<gene>
    <name evidence="7" type="ORF">J5Y09_14870</name>
</gene>
<comment type="caution">
    <text evidence="7">The sequence shown here is derived from an EMBL/GenBank/DDBJ whole genome shotgun (WGS) entry which is preliminary data.</text>
</comment>
<dbReference type="RefSeq" id="WP_209352599.1">
    <property type="nucleotide sequence ID" value="NZ_JAGIYZ010000014.1"/>
</dbReference>
<evidence type="ECO:0000256" key="4">
    <source>
        <dbReference type="ARBA" id="ARBA00022989"/>
    </source>
</evidence>
<feature type="transmembrane region" description="Helical" evidence="6">
    <location>
        <begin position="183"/>
        <end position="206"/>
    </location>
</feature>
<keyword evidence="4 6" id="KW-1133">Transmembrane helix</keyword>
<evidence type="ECO:0000256" key="1">
    <source>
        <dbReference type="ARBA" id="ARBA00004651"/>
    </source>
</evidence>
<feature type="transmembrane region" description="Helical" evidence="6">
    <location>
        <begin position="139"/>
        <end position="162"/>
    </location>
</feature>
<protein>
    <submittedName>
        <fullName evidence="7">LysE family transporter</fullName>
    </submittedName>
</protein>
<organism evidence="7 8">
    <name type="scientific">Roseomonas nitratireducens</name>
    <dbReference type="NCBI Taxonomy" id="2820810"/>
    <lineage>
        <taxon>Bacteria</taxon>
        <taxon>Pseudomonadati</taxon>
        <taxon>Pseudomonadota</taxon>
        <taxon>Alphaproteobacteria</taxon>
        <taxon>Acetobacterales</taxon>
        <taxon>Roseomonadaceae</taxon>
        <taxon>Roseomonas</taxon>
    </lineage>
</organism>
<keyword evidence="2" id="KW-1003">Cell membrane</keyword>
<feature type="transmembrane region" description="Helical" evidence="6">
    <location>
        <begin position="72"/>
        <end position="92"/>
    </location>
</feature>
<dbReference type="InterPro" id="IPR001123">
    <property type="entry name" value="LeuE-type"/>
</dbReference>
<feature type="transmembrane region" description="Helical" evidence="6">
    <location>
        <begin position="12"/>
        <end position="34"/>
    </location>
</feature>
<feature type="transmembrane region" description="Helical" evidence="6">
    <location>
        <begin position="46"/>
        <end position="66"/>
    </location>
</feature>
<dbReference type="Proteomes" id="UP000680815">
    <property type="component" value="Unassembled WGS sequence"/>
</dbReference>
<accession>A0ABS4AWQ5</accession>
<sequence length="207" mass="20425">MEIWAGMAGQVLAGYALVVMTPGPNVLLVADAAARHGMRAALPRCGANALAVGLIAGVAQLASGALPRSGPALDVFALASGVLLLLAALRIARSRPGQRQGGLGASFLTSFRTAVLNPVTIAYFATAFTGPLVGTGLGAGWVVAAGAAALSLCVCLGWALLLGRPAVQRAVATRQTQFRLGTAVLLAAAAASTLAGAANGIAQAAAF</sequence>
<evidence type="ECO:0000313" key="8">
    <source>
        <dbReference type="Proteomes" id="UP000680815"/>
    </source>
</evidence>
<evidence type="ECO:0000256" key="3">
    <source>
        <dbReference type="ARBA" id="ARBA00022692"/>
    </source>
</evidence>
<reference evidence="7 8" key="1">
    <citation type="submission" date="2021-03" db="EMBL/GenBank/DDBJ databases">
        <authorList>
            <person name="So Y."/>
        </authorList>
    </citation>
    <scope>NUCLEOTIDE SEQUENCE [LARGE SCALE GENOMIC DNA]</scope>
    <source>
        <strain evidence="7 8">PWR1</strain>
    </source>
</reference>
<evidence type="ECO:0000313" key="7">
    <source>
        <dbReference type="EMBL" id="MBP0465206.1"/>
    </source>
</evidence>
<keyword evidence="8" id="KW-1185">Reference proteome</keyword>
<keyword evidence="3 6" id="KW-0812">Transmembrane</keyword>
<evidence type="ECO:0000256" key="5">
    <source>
        <dbReference type="ARBA" id="ARBA00023136"/>
    </source>
</evidence>
<keyword evidence="5 6" id="KW-0472">Membrane</keyword>
<evidence type="ECO:0000256" key="2">
    <source>
        <dbReference type="ARBA" id="ARBA00022475"/>
    </source>
</evidence>
<dbReference type="Pfam" id="PF01810">
    <property type="entry name" value="LysE"/>
    <property type="match status" value="1"/>
</dbReference>
<feature type="transmembrane region" description="Helical" evidence="6">
    <location>
        <begin position="113"/>
        <end position="133"/>
    </location>
</feature>